<proteinExistence type="predicted"/>
<accession>A0A2A5C6W9</accession>
<dbReference type="Proteomes" id="UP000228987">
    <property type="component" value="Unassembled WGS sequence"/>
</dbReference>
<dbReference type="InterPro" id="IPR013230">
    <property type="entry name" value="Peptidase_M15A_C"/>
</dbReference>
<dbReference type="EMBL" id="NVWI01000017">
    <property type="protein sequence ID" value="PCJ39218.1"/>
    <property type="molecule type" value="Genomic_DNA"/>
</dbReference>
<organism evidence="2 3">
    <name type="scientific">SAR86 cluster bacterium</name>
    <dbReference type="NCBI Taxonomy" id="2030880"/>
    <lineage>
        <taxon>Bacteria</taxon>
        <taxon>Pseudomonadati</taxon>
        <taxon>Pseudomonadota</taxon>
        <taxon>Gammaproteobacteria</taxon>
        <taxon>SAR86 cluster</taxon>
    </lineage>
</organism>
<sequence>MKYFKMSEFNCKETGENEMDIHFLRRLDRLRELCKFPFVINSGFRSKKHSVEKVKSMPGTHTMGIAADVKVLNASQRYKLLKHAYAMGFKGIGIAKGFVHVDDRVTESKSWIY</sequence>
<reference evidence="3" key="1">
    <citation type="submission" date="2017-08" db="EMBL/GenBank/DDBJ databases">
        <title>A dynamic microbial community with high functional redundancy inhabits the cold, oxic subseafloor aquifer.</title>
        <authorList>
            <person name="Tully B.J."/>
            <person name="Wheat C.G."/>
            <person name="Glazer B.T."/>
            <person name="Huber J.A."/>
        </authorList>
    </citation>
    <scope>NUCLEOTIDE SEQUENCE [LARGE SCALE GENOMIC DNA]</scope>
</reference>
<dbReference type="Pfam" id="PF08291">
    <property type="entry name" value="Peptidase_M15_3"/>
    <property type="match status" value="1"/>
</dbReference>
<dbReference type="SUPFAM" id="SSF55166">
    <property type="entry name" value="Hedgehog/DD-peptidase"/>
    <property type="match status" value="1"/>
</dbReference>
<name>A0A2A5C6W9_9GAMM</name>
<evidence type="ECO:0000259" key="1">
    <source>
        <dbReference type="Pfam" id="PF08291"/>
    </source>
</evidence>
<dbReference type="AlphaFoldDB" id="A0A2A5C6W9"/>
<feature type="domain" description="Peptidase M15A C-terminal" evidence="1">
    <location>
        <begin position="2"/>
        <end position="102"/>
    </location>
</feature>
<dbReference type="Gene3D" id="3.30.1380.10">
    <property type="match status" value="1"/>
</dbReference>
<gene>
    <name evidence="2" type="ORF">COA71_14465</name>
</gene>
<evidence type="ECO:0000313" key="3">
    <source>
        <dbReference type="Proteomes" id="UP000228987"/>
    </source>
</evidence>
<evidence type="ECO:0000313" key="2">
    <source>
        <dbReference type="EMBL" id="PCJ39218.1"/>
    </source>
</evidence>
<comment type="caution">
    <text evidence="2">The sequence shown here is derived from an EMBL/GenBank/DDBJ whole genome shotgun (WGS) entry which is preliminary data.</text>
</comment>
<dbReference type="InterPro" id="IPR009045">
    <property type="entry name" value="Zn_M74/Hedgehog-like"/>
</dbReference>
<protein>
    <recommendedName>
        <fullName evidence="1">Peptidase M15A C-terminal domain-containing protein</fullName>
    </recommendedName>
</protein>